<dbReference type="EMBL" id="CP157355">
    <property type="protein sequence ID" value="XBM02204.1"/>
    <property type="molecule type" value="Genomic_DNA"/>
</dbReference>
<protein>
    <submittedName>
        <fullName evidence="2">Uncharacterized protein</fullName>
    </submittedName>
</protein>
<accession>A0AAU7FF86</accession>
<name>A0AAU7FF86_9NEIS</name>
<evidence type="ECO:0000256" key="1">
    <source>
        <dbReference type="SAM" id="Coils"/>
    </source>
</evidence>
<sequence length="69" mass="7930">MGINQAKQDAKALKQAMQEAGHMEDELINAQRRKALNEALSQRKQTGREAAAQRYLDKQEVEQLKHKKK</sequence>
<evidence type="ECO:0000313" key="2">
    <source>
        <dbReference type="EMBL" id="XBM02204.1"/>
    </source>
</evidence>
<dbReference type="KEGG" id="cmav:ABHF33_08035"/>
<dbReference type="AlphaFoldDB" id="A0AAU7FF86"/>
<keyword evidence="1" id="KW-0175">Coiled coil</keyword>
<proteinExistence type="predicted"/>
<reference evidence="2" key="1">
    <citation type="submission" date="2024-05" db="EMBL/GenBank/DDBJ databases">
        <authorList>
            <person name="Yang L."/>
            <person name="Pan L."/>
        </authorList>
    </citation>
    <scope>NUCLEOTIDE SEQUENCE</scope>
    <source>
        <strain evidence="2">FCG-7</strain>
    </source>
</reference>
<dbReference type="RefSeq" id="WP_348946478.1">
    <property type="nucleotide sequence ID" value="NZ_CP157355.1"/>
</dbReference>
<gene>
    <name evidence="2" type="ORF">ABHF33_08035</name>
</gene>
<feature type="coiled-coil region" evidence="1">
    <location>
        <begin position="3"/>
        <end position="33"/>
    </location>
</feature>
<organism evidence="2">
    <name type="scientific">Chitinibacter mangrovi</name>
    <dbReference type="NCBI Taxonomy" id="3153927"/>
    <lineage>
        <taxon>Bacteria</taxon>
        <taxon>Pseudomonadati</taxon>
        <taxon>Pseudomonadota</taxon>
        <taxon>Betaproteobacteria</taxon>
        <taxon>Neisseriales</taxon>
        <taxon>Chitinibacteraceae</taxon>
        <taxon>Chitinibacter</taxon>
    </lineage>
</organism>